<keyword evidence="4" id="KW-1185">Reference proteome</keyword>
<reference evidence="5" key="1">
    <citation type="submission" date="2017-02" db="UniProtKB">
        <authorList>
            <consortium name="WormBaseParasite"/>
        </authorList>
    </citation>
    <scope>IDENTIFICATION</scope>
</reference>
<feature type="compositionally biased region" description="Basic and acidic residues" evidence="1">
    <location>
        <begin position="56"/>
        <end position="69"/>
    </location>
</feature>
<accession>A0A0N4UMY8</accession>
<reference evidence="2 4" key="2">
    <citation type="submission" date="2018-11" db="EMBL/GenBank/DDBJ databases">
        <authorList>
            <consortium name="Pathogen Informatics"/>
        </authorList>
    </citation>
    <scope>NUCLEOTIDE SEQUENCE [LARGE SCALE GENOMIC DNA]</scope>
</reference>
<dbReference type="OrthoDB" id="5816387at2759"/>
<feature type="compositionally biased region" description="Basic and acidic residues" evidence="1">
    <location>
        <begin position="28"/>
        <end position="41"/>
    </location>
</feature>
<gene>
    <name evidence="2" type="ORF">DME_LOCUS2983</name>
</gene>
<dbReference type="STRING" id="318479.A0A0N4UMY8"/>
<dbReference type="Proteomes" id="UP000274756">
    <property type="component" value="Unassembled WGS sequence"/>
</dbReference>
<proteinExistence type="predicted"/>
<evidence type="ECO:0000313" key="2">
    <source>
        <dbReference type="EMBL" id="VDN53010.1"/>
    </source>
</evidence>
<dbReference type="Proteomes" id="UP000038040">
    <property type="component" value="Unplaced"/>
</dbReference>
<feature type="region of interest" description="Disordered" evidence="1">
    <location>
        <begin position="25"/>
        <end position="78"/>
    </location>
</feature>
<evidence type="ECO:0000313" key="4">
    <source>
        <dbReference type="Proteomes" id="UP000274756"/>
    </source>
</evidence>
<dbReference type="EMBL" id="UYYG01000094">
    <property type="protein sequence ID" value="VDN53010.1"/>
    <property type="molecule type" value="Genomic_DNA"/>
</dbReference>
<dbReference type="WBParaSite" id="DME_0000924601-mRNA-1">
    <property type="protein sequence ID" value="DME_0000924601-mRNA-1"/>
    <property type="gene ID" value="DME_0000924601"/>
</dbReference>
<name>A0A0N4UMY8_DRAME</name>
<organism evidence="3 5">
    <name type="scientific">Dracunculus medinensis</name>
    <name type="common">Guinea worm</name>
    <dbReference type="NCBI Taxonomy" id="318479"/>
    <lineage>
        <taxon>Eukaryota</taxon>
        <taxon>Metazoa</taxon>
        <taxon>Ecdysozoa</taxon>
        <taxon>Nematoda</taxon>
        <taxon>Chromadorea</taxon>
        <taxon>Rhabditida</taxon>
        <taxon>Spirurina</taxon>
        <taxon>Dracunculoidea</taxon>
        <taxon>Dracunculidae</taxon>
        <taxon>Dracunculus</taxon>
    </lineage>
</organism>
<dbReference type="AlphaFoldDB" id="A0A0N4UMY8"/>
<sequence>MDFAGPHGLNISLAMKNISSLSNALTKKSLEPLEIEKQRDEVADDEETEENEEAEESKVESEADYKTEAANDDMTSTGTEFTTMSSEVTTVEIHDKDSNTTELVNSINDTKEVEIARFSDEKRNNSELEHCVPKKVCSLDKDCGSGKCFAVGKCDCSACMSLARCQNDSDCGGLYESCDTKTNICNCEKGLRIHGLSLFDALFKFCNILVCNGKGDACLGLPCRTGTCIC</sequence>
<dbReference type="PANTHER" id="PTHR37973">
    <property type="entry name" value="CHONDROITIN PROTEOGLYCAN 3"/>
    <property type="match status" value="1"/>
</dbReference>
<dbReference type="InterPro" id="IPR039260">
    <property type="entry name" value="Cpg-3"/>
</dbReference>
<dbReference type="PANTHER" id="PTHR37973:SF1">
    <property type="entry name" value="DICKKOPF_N DOMAIN-CONTAINING PROTEIN"/>
    <property type="match status" value="1"/>
</dbReference>
<evidence type="ECO:0000313" key="5">
    <source>
        <dbReference type="WBParaSite" id="DME_0000924601-mRNA-1"/>
    </source>
</evidence>
<evidence type="ECO:0000256" key="1">
    <source>
        <dbReference type="SAM" id="MobiDB-lite"/>
    </source>
</evidence>
<evidence type="ECO:0000313" key="3">
    <source>
        <dbReference type="Proteomes" id="UP000038040"/>
    </source>
</evidence>
<protein>
    <submittedName>
        <fullName evidence="5">Chondroitin proteoglycan 3</fullName>
    </submittedName>
</protein>
<feature type="compositionally biased region" description="Acidic residues" evidence="1">
    <location>
        <begin position="42"/>
        <end position="55"/>
    </location>
</feature>